<organism evidence="2 3">
    <name type="scientific">Catenuloplanes indicus</name>
    <dbReference type="NCBI Taxonomy" id="137267"/>
    <lineage>
        <taxon>Bacteria</taxon>
        <taxon>Bacillati</taxon>
        <taxon>Actinomycetota</taxon>
        <taxon>Actinomycetes</taxon>
        <taxon>Micromonosporales</taxon>
        <taxon>Micromonosporaceae</taxon>
        <taxon>Catenuloplanes</taxon>
    </lineage>
</organism>
<dbReference type="CDD" id="cd01741">
    <property type="entry name" value="GATase1_1"/>
    <property type="match status" value="1"/>
</dbReference>
<comment type="caution">
    <text evidence="2">The sequence shown here is derived from an EMBL/GenBank/DDBJ whole genome shotgun (WGS) entry which is preliminary data.</text>
</comment>
<name>A0AAE3WAQ3_9ACTN</name>
<dbReference type="PROSITE" id="PS51273">
    <property type="entry name" value="GATASE_TYPE_1"/>
    <property type="match status" value="1"/>
</dbReference>
<protein>
    <submittedName>
        <fullName evidence="2">GMP synthase (Glutamine-hydrolyzing)</fullName>
        <ecNumber evidence="2">6.3.5.2</ecNumber>
    </submittedName>
</protein>
<gene>
    <name evidence="2" type="ORF">J2S42_008169</name>
</gene>
<dbReference type="InterPro" id="IPR044992">
    <property type="entry name" value="ChyE-like"/>
</dbReference>
<evidence type="ECO:0000313" key="2">
    <source>
        <dbReference type="EMBL" id="MDQ0371500.1"/>
    </source>
</evidence>
<dbReference type="SUPFAM" id="SSF52317">
    <property type="entry name" value="Class I glutamine amidotransferase-like"/>
    <property type="match status" value="1"/>
</dbReference>
<dbReference type="Gene3D" id="3.40.50.880">
    <property type="match status" value="1"/>
</dbReference>
<dbReference type="RefSeq" id="WP_307248320.1">
    <property type="nucleotide sequence ID" value="NZ_JAUSUZ010000001.1"/>
</dbReference>
<reference evidence="2 3" key="1">
    <citation type="submission" date="2023-07" db="EMBL/GenBank/DDBJ databases">
        <title>Sequencing the genomes of 1000 actinobacteria strains.</title>
        <authorList>
            <person name="Klenk H.-P."/>
        </authorList>
    </citation>
    <scope>NUCLEOTIDE SEQUENCE [LARGE SCALE GENOMIC DNA]</scope>
    <source>
        <strain evidence="2 3">DSM 44709</strain>
    </source>
</reference>
<keyword evidence="3" id="KW-1185">Reference proteome</keyword>
<dbReference type="PANTHER" id="PTHR42695">
    <property type="entry name" value="GLUTAMINE AMIDOTRANSFERASE YLR126C-RELATED"/>
    <property type="match status" value="1"/>
</dbReference>
<dbReference type="EC" id="6.3.5.2" evidence="2"/>
<evidence type="ECO:0000313" key="3">
    <source>
        <dbReference type="Proteomes" id="UP001240236"/>
    </source>
</evidence>
<dbReference type="GO" id="GO:0005829">
    <property type="term" value="C:cytosol"/>
    <property type="evidence" value="ECO:0007669"/>
    <property type="project" value="TreeGrafter"/>
</dbReference>
<dbReference type="EMBL" id="JAUSUZ010000001">
    <property type="protein sequence ID" value="MDQ0371500.1"/>
    <property type="molecule type" value="Genomic_DNA"/>
</dbReference>
<dbReference type="InterPro" id="IPR017926">
    <property type="entry name" value="GATASE"/>
</dbReference>
<dbReference type="GO" id="GO:0003922">
    <property type="term" value="F:GMP synthase (glutamine-hydrolyzing) activity"/>
    <property type="evidence" value="ECO:0007669"/>
    <property type="project" value="UniProtKB-EC"/>
</dbReference>
<dbReference type="Proteomes" id="UP001240236">
    <property type="component" value="Unassembled WGS sequence"/>
</dbReference>
<dbReference type="InterPro" id="IPR029062">
    <property type="entry name" value="Class_I_gatase-like"/>
</dbReference>
<feature type="domain" description="Glutamine amidotransferase" evidence="1">
    <location>
        <begin position="16"/>
        <end position="178"/>
    </location>
</feature>
<evidence type="ECO:0000259" key="1">
    <source>
        <dbReference type="Pfam" id="PF00117"/>
    </source>
</evidence>
<dbReference type="AlphaFoldDB" id="A0AAE3WAQ3"/>
<accession>A0AAE3WAQ3</accession>
<dbReference type="PANTHER" id="PTHR42695:SF5">
    <property type="entry name" value="GLUTAMINE AMIDOTRANSFERASE YLR126C-RELATED"/>
    <property type="match status" value="1"/>
</dbReference>
<sequence length="223" mass="23179">MRVGVLQHVAFEGPALIARALSAAGAATRTVRLDLGEPLPAAADLDALVVLGGPMGALDDQEHPHLVRERALIAECARRDVPVLGVCLGAQLLAAALGADVHRGPAVEAGTGTVTLTPAGRADPVLGPSGPVLPVVHWHRDTFTLPPGATLLAGSGAYPHQAFRSGRSYGFQFHVEFDRPALDAAAPHLPPGTVVDPAAMRDVTTAGTRILARWTRSLSPRPR</sequence>
<proteinExistence type="predicted"/>
<dbReference type="Pfam" id="PF00117">
    <property type="entry name" value="GATase"/>
    <property type="match status" value="1"/>
</dbReference>
<keyword evidence="2" id="KW-0436">Ligase</keyword>